<dbReference type="Proteomes" id="UP000435910">
    <property type="component" value="Unassembled WGS sequence"/>
</dbReference>
<dbReference type="EMBL" id="NILC01000014">
    <property type="protein sequence ID" value="TWL30605.1"/>
    <property type="molecule type" value="Genomic_DNA"/>
</dbReference>
<sequence length="48" mass="5512">MSDLKNPLIGFFFIKERRGKTVDTSSFYCSRSGASAGELPRPNRRRFD</sequence>
<comment type="caution">
    <text evidence="1">The sequence shown here is derived from an EMBL/GenBank/DDBJ whole genome shotgun (WGS) entry which is preliminary data.</text>
</comment>
<evidence type="ECO:0000313" key="1">
    <source>
        <dbReference type="EMBL" id="TWL30605.1"/>
    </source>
</evidence>
<protein>
    <submittedName>
        <fullName evidence="1">Uncharacterized protein</fullName>
    </submittedName>
</protein>
<name>A0A8B5YF56_BACLI</name>
<organism evidence="1 2">
    <name type="scientific">Bacillus licheniformis</name>
    <dbReference type="NCBI Taxonomy" id="1402"/>
    <lineage>
        <taxon>Bacteria</taxon>
        <taxon>Bacillati</taxon>
        <taxon>Bacillota</taxon>
        <taxon>Bacilli</taxon>
        <taxon>Bacillales</taxon>
        <taxon>Bacillaceae</taxon>
        <taxon>Bacillus</taxon>
    </lineage>
</organism>
<dbReference type="AlphaFoldDB" id="A0A8B5YF56"/>
<reference evidence="1 2" key="1">
    <citation type="submission" date="2019-06" db="EMBL/GenBank/DDBJ databases">
        <title>Genome sequence analysis of &gt;100 Bacillus licheniformis strains suggests intrinsic resistance to this species.</title>
        <authorList>
            <person name="Wels M."/>
            <person name="Siezen R.J."/>
            <person name="Johansen E."/>
            <person name="Stuer-Lauridsen B."/>
            <person name="Bjerre K."/>
            <person name="Nielsen B.K.K."/>
        </authorList>
    </citation>
    <scope>NUCLEOTIDE SEQUENCE [LARGE SCALE GENOMIC DNA]</scope>
    <source>
        <strain evidence="1 2">BAC-16736</strain>
    </source>
</reference>
<accession>A0A8B5YF56</accession>
<evidence type="ECO:0000313" key="2">
    <source>
        <dbReference type="Proteomes" id="UP000435910"/>
    </source>
</evidence>
<proteinExistence type="predicted"/>
<gene>
    <name evidence="1" type="ORF">CHCC16736_1639</name>
</gene>